<dbReference type="Proteomes" id="UP000242818">
    <property type="component" value="Unassembled WGS sequence"/>
</dbReference>
<feature type="domain" description="Protein FecR C-terminal" evidence="3">
    <location>
        <begin position="345"/>
        <end position="411"/>
    </location>
</feature>
<dbReference type="InterPro" id="IPR032508">
    <property type="entry name" value="FecR_C"/>
</dbReference>
<evidence type="ECO:0000259" key="2">
    <source>
        <dbReference type="Pfam" id="PF04773"/>
    </source>
</evidence>
<dbReference type="EMBL" id="FMAR01000018">
    <property type="protein sequence ID" value="SCC60840.1"/>
    <property type="molecule type" value="Genomic_DNA"/>
</dbReference>
<reference evidence="4 5" key="1">
    <citation type="submission" date="2016-08" db="EMBL/GenBank/DDBJ databases">
        <authorList>
            <person name="Seilhamer J.J."/>
        </authorList>
    </citation>
    <scope>NUCLEOTIDE SEQUENCE [LARGE SCALE GENOMIC DNA]</scope>
    <source>
        <strain evidence="4 5">A37T2</strain>
    </source>
</reference>
<dbReference type="GO" id="GO:0016989">
    <property type="term" value="F:sigma factor antagonist activity"/>
    <property type="evidence" value="ECO:0007669"/>
    <property type="project" value="TreeGrafter"/>
</dbReference>
<evidence type="ECO:0000313" key="4">
    <source>
        <dbReference type="EMBL" id="SCC60840.1"/>
    </source>
</evidence>
<dbReference type="STRING" id="1335309.GA0116948_11835"/>
<dbReference type="InterPro" id="IPR006860">
    <property type="entry name" value="FecR"/>
</dbReference>
<dbReference type="Gene3D" id="3.55.50.30">
    <property type="match status" value="1"/>
</dbReference>
<name>A0A1C4FY19_9BACT</name>
<keyword evidence="1" id="KW-0812">Transmembrane</keyword>
<keyword evidence="1" id="KW-0472">Membrane</keyword>
<feature type="domain" description="FecR protein" evidence="2">
    <location>
        <begin position="205"/>
        <end position="301"/>
    </location>
</feature>
<dbReference type="RefSeq" id="WP_240619233.1">
    <property type="nucleotide sequence ID" value="NZ_FMAR01000018.1"/>
</dbReference>
<evidence type="ECO:0000313" key="5">
    <source>
        <dbReference type="Proteomes" id="UP000242818"/>
    </source>
</evidence>
<feature type="transmembrane region" description="Helical" evidence="1">
    <location>
        <begin position="107"/>
        <end position="127"/>
    </location>
</feature>
<gene>
    <name evidence="4" type="ORF">GA0116948_11835</name>
</gene>
<protein>
    <submittedName>
        <fullName evidence="4">FecR family protein</fullName>
    </submittedName>
</protein>
<dbReference type="Pfam" id="PF16344">
    <property type="entry name" value="FecR_C"/>
    <property type="match status" value="1"/>
</dbReference>
<dbReference type="Pfam" id="PF04773">
    <property type="entry name" value="FecR"/>
    <property type="match status" value="1"/>
</dbReference>
<dbReference type="AlphaFoldDB" id="A0A1C4FY19"/>
<evidence type="ECO:0000256" key="1">
    <source>
        <dbReference type="SAM" id="Phobius"/>
    </source>
</evidence>
<proteinExistence type="predicted"/>
<dbReference type="InterPro" id="IPR012373">
    <property type="entry name" value="Ferrdict_sens_TM"/>
</dbReference>
<keyword evidence="5" id="KW-1185">Reference proteome</keyword>
<dbReference type="Gene3D" id="2.60.120.1440">
    <property type="match status" value="1"/>
</dbReference>
<keyword evidence="1" id="KW-1133">Transmembrane helix</keyword>
<dbReference type="PANTHER" id="PTHR30273:SF2">
    <property type="entry name" value="PROTEIN FECR"/>
    <property type="match status" value="1"/>
</dbReference>
<accession>A0A1C4FY19</accession>
<organism evidence="4 5">
    <name type="scientific">Chitinophaga costaii</name>
    <dbReference type="NCBI Taxonomy" id="1335309"/>
    <lineage>
        <taxon>Bacteria</taxon>
        <taxon>Pseudomonadati</taxon>
        <taxon>Bacteroidota</taxon>
        <taxon>Chitinophagia</taxon>
        <taxon>Chitinophagales</taxon>
        <taxon>Chitinophagaceae</taxon>
        <taxon>Chitinophaga</taxon>
    </lineage>
</organism>
<sequence>MAEEDFSTFNMELLALVAPVLQKQLRGEMLSGEEWLLLEEWKNRSAANAALAERLENPAAVQDMLKTWHDIEKNRELNKQRGISKIKALAFDTINTNPAMRPLPRRLLRYAAAIIFLLGTGAFWWTFHKNNNQELGGNKPPGTAIIGPGHNGAILTLADGSKVVLDSMGNGVVATQYGAKVSLYNGQLAYDPVNSSATGSLIYNTVTTPKGREFRLQLPDGSKVWLNAASTVRYPTTFTDKERRVELEGEAYFEVAKNASRPFIVKLNDATAVEVLGTSFNINAYKNETAIKTTLLEGAVRLQAYQQVQTLTPGQQASISLARQQMKVISNVDIDHVMAWKNGLFDFNDASLEEVMRQLERWYDIEVIYEKGIPAIRFGGEINKKNSLQDVLQILESSNVHYRLEEGRKLVVVP</sequence>
<evidence type="ECO:0000259" key="3">
    <source>
        <dbReference type="Pfam" id="PF16344"/>
    </source>
</evidence>
<dbReference type="PANTHER" id="PTHR30273">
    <property type="entry name" value="PERIPLASMIC SIGNAL SENSOR AND SIGMA FACTOR ACTIVATOR FECR-RELATED"/>
    <property type="match status" value="1"/>
</dbReference>
<dbReference type="FunFam" id="2.60.120.1440:FF:000001">
    <property type="entry name" value="Putative anti-sigma factor"/>
    <property type="match status" value="1"/>
</dbReference>